<keyword evidence="5" id="KW-1185">Reference proteome</keyword>
<dbReference type="InterPro" id="IPR050300">
    <property type="entry name" value="GDXG_lipolytic_enzyme"/>
</dbReference>
<dbReference type="PANTHER" id="PTHR48081">
    <property type="entry name" value="AB HYDROLASE SUPERFAMILY PROTEIN C4A8.06C"/>
    <property type="match status" value="1"/>
</dbReference>
<feature type="compositionally biased region" description="Basic residues" evidence="2">
    <location>
        <begin position="332"/>
        <end position="348"/>
    </location>
</feature>
<keyword evidence="1" id="KW-0378">Hydrolase</keyword>
<dbReference type="SUPFAM" id="SSF53474">
    <property type="entry name" value="alpha/beta-Hydrolases"/>
    <property type="match status" value="1"/>
</dbReference>
<evidence type="ECO:0000256" key="2">
    <source>
        <dbReference type="SAM" id="MobiDB-lite"/>
    </source>
</evidence>
<dbReference type="Proteomes" id="UP001165082">
    <property type="component" value="Unassembled WGS sequence"/>
</dbReference>
<name>A0A9W7AX80_9STRA</name>
<organism evidence="4 5">
    <name type="scientific">Triparma retinervis</name>
    <dbReference type="NCBI Taxonomy" id="2557542"/>
    <lineage>
        <taxon>Eukaryota</taxon>
        <taxon>Sar</taxon>
        <taxon>Stramenopiles</taxon>
        <taxon>Ochrophyta</taxon>
        <taxon>Bolidophyceae</taxon>
        <taxon>Parmales</taxon>
        <taxon>Triparmaceae</taxon>
        <taxon>Triparma</taxon>
    </lineage>
</organism>
<dbReference type="OrthoDB" id="408631at2759"/>
<dbReference type="Pfam" id="PF07859">
    <property type="entry name" value="Abhydrolase_3"/>
    <property type="match status" value="1"/>
</dbReference>
<evidence type="ECO:0000313" key="4">
    <source>
        <dbReference type="EMBL" id="GMH77152.1"/>
    </source>
</evidence>
<dbReference type="EMBL" id="BRXZ01001713">
    <property type="protein sequence ID" value="GMH77152.1"/>
    <property type="molecule type" value="Genomic_DNA"/>
</dbReference>
<feature type="compositionally biased region" description="Basic residues" evidence="2">
    <location>
        <begin position="357"/>
        <end position="370"/>
    </location>
</feature>
<comment type="caution">
    <text evidence="4">The sequence shown here is derived from an EMBL/GenBank/DDBJ whole genome shotgun (WGS) entry which is preliminary data.</text>
</comment>
<feature type="domain" description="Alpha/beta hydrolase fold-3" evidence="3">
    <location>
        <begin position="52"/>
        <end position="252"/>
    </location>
</feature>
<dbReference type="Gene3D" id="3.40.50.1820">
    <property type="entry name" value="alpha/beta hydrolase"/>
    <property type="match status" value="1"/>
</dbReference>
<proteinExistence type="predicted"/>
<dbReference type="AlphaFoldDB" id="A0A9W7AX80"/>
<feature type="region of interest" description="Disordered" evidence="2">
    <location>
        <begin position="288"/>
        <end position="370"/>
    </location>
</feature>
<evidence type="ECO:0000256" key="1">
    <source>
        <dbReference type="ARBA" id="ARBA00022801"/>
    </source>
</evidence>
<reference evidence="4" key="1">
    <citation type="submission" date="2022-07" db="EMBL/GenBank/DDBJ databases">
        <title>Genome analysis of Parmales, a sister group of diatoms, reveals the evolutionary specialization of diatoms from phago-mixotrophs to photoautotrophs.</title>
        <authorList>
            <person name="Ban H."/>
            <person name="Sato S."/>
            <person name="Yoshikawa S."/>
            <person name="Kazumasa Y."/>
            <person name="Nakamura Y."/>
            <person name="Ichinomiya M."/>
            <person name="Saitoh K."/>
            <person name="Sato N."/>
            <person name="Blanc-Mathieu R."/>
            <person name="Endo H."/>
            <person name="Kuwata A."/>
            <person name="Ogata H."/>
        </authorList>
    </citation>
    <scope>NUCLEOTIDE SEQUENCE</scope>
</reference>
<accession>A0A9W7AX80</accession>
<dbReference type="GO" id="GO:0016787">
    <property type="term" value="F:hydrolase activity"/>
    <property type="evidence" value="ECO:0007669"/>
    <property type="project" value="UniProtKB-KW"/>
</dbReference>
<dbReference type="InterPro" id="IPR013094">
    <property type="entry name" value="AB_hydrolase_3"/>
</dbReference>
<evidence type="ECO:0000313" key="5">
    <source>
        <dbReference type="Proteomes" id="UP001165082"/>
    </source>
</evidence>
<dbReference type="InterPro" id="IPR029058">
    <property type="entry name" value="AB_hydrolase_fold"/>
</dbReference>
<dbReference type="PANTHER" id="PTHR48081:SF31">
    <property type="entry name" value="STERYL ACETYL HYDROLASE MUG81-RELATED"/>
    <property type="match status" value="1"/>
</dbReference>
<evidence type="ECO:0000259" key="3">
    <source>
        <dbReference type="Pfam" id="PF07859"/>
    </source>
</evidence>
<protein>
    <recommendedName>
        <fullName evidence="3">Alpha/beta hydrolase fold-3 domain-containing protein</fullName>
    </recommendedName>
</protein>
<sequence>MRYVECTFIRLYADISTVRTLLATHDGFHVPRSTSRPTANPNNQDKVPTNTVFYVHGGGFCVHTATEKIVASEVIKLYSNCKFYLCDYPLCPQVSASQIFQHCLKQYEKVHASCDGNVVIMGDSAGGNIALSLKLHSQSTNSFVPKGCVLLSPWIDVHGTSPLASFSSNRSTDYMSAHFVKAFQSLTLSGSSGDVPTLEDILSRSSDLSDTLIVTGGGELMADENVALWLASGGSGGTCEIHVGDEAPHDFVMSRAFCKEGVFEEAWRVVATRCRVFFGDFEEEGGEEWVEVELDEGEGEEEESEEEEEEEEEPDEKGYEHVKRFVDEVLKRQKRKTATKKKAAKKMPTKTPTKTSTIKRRASSRKRATK</sequence>
<gene>
    <name evidence="4" type="ORF">TrRE_jg4465</name>
</gene>
<feature type="compositionally biased region" description="Acidic residues" evidence="2">
    <location>
        <begin position="288"/>
        <end position="315"/>
    </location>
</feature>
<feature type="compositionally biased region" description="Basic and acidic residues" evidence="2">
    <location>
        <begin position="316"/>
        <end position="331"/>
    </location>
</feature>